<proteinExistence type="predicted"/>
<dbReference type="AlphaFoldDB" id="A0A2G5VBM5"/>
<protein>
    <submittedName>
        <fullName evidence="1">Uncharacterized protein</fullName>
    </submittedName>
</protein>
<accession>A0A2G5VBM5</accession>
<name>A0A2G5VBM5_9PELO</name>
<comment type="caution">
    <text evidence="1">The sequence shown here is derived from an EMBL/GenBank/DDBJ whole genome shotgun (WGS) entry which is preliminary data.</text>
</comment>
<dbReference type="EMBL" id="PDUG01000002">
    <property type="protein sequence ID" value="PIC49142.1"/>
    <property type="molecule type" value="Genomic_DNA"/>
</dbReference>
<evidence type="ECO:0000313" key="1">
    <source>
        <dbReference type="EMBL" id="PIC49142.1"/>
    </source>
</evidence>
<keyword evidence="2" id="KW-1185">Reference proteome</keyword>
<reference evidence="2" key="1">
    <citation type="submission" date="2017-10" db="EMBL/GenBank/DDBJ databases">
        <title>Rapid genome shrinkage in a self-fertile nematode reveals novel sperm competition proteins.</title>
        <authorList>
            <person name="Yin D."/>
            <person name="Schwarz E.M."/>
            <person name="Thomas C.G."/>
            <person name="Felde R.L."/>
            <person name="Korf I.F."/>
            <person name="Cutter A.D."/>
            <person name="Schartner C.M."/>
            <person name="Ralston E.J."/>
            <person name="Meyer B.J."/>
            <person name="Haag E.S."/>
        </authorList>
    </citation>
    <scope>NUCLEOTIDE SEQUENCE [LARGE SCALE GENOMIC DNA]</scope>
    <source>
        <strain evidence="2">JU1422</strain>
    </source>
</reference>
<dbReference type="Proteomes" id="UP000230233">
    <property type="component" value="Chromosome II"/>
</dbReference>
<organism evidence="1 2">
    <name type="scientific">Caenorhabditis nigoni</name>
    <dbReference type="NCBI Taxonomy" id="1611254"/>
    <lineage>
        <taxon>Eukaryota</taxon>
        <taxon>Metazoa</taxon>
        <taxon>Ecdysozoa</taxon>
        <taxon>Nematoda</taxon>
        <taxon>Chromadorea</taxon>
        <taxon>Rhabditida</taxon>
        <taxon>Rhabditina</taxon>
        <taxon>Rhabditomorpha</taxon>
        <taxon>Rhabditoidea</taxon>
        <taxon>Rhabditidae</taxon>
        <taxon>Peloderinae</taxon>
        <taxon>Caenorhabditis</taxon>
    </lineage>
</organism>
<gene>
    <name evidence="1" type="primary">Cnig_chr_II.g7844</name>
    <name evidence="1" type="ORF">B9Z55_007844</name>
</gene>
<sequence>MDNCMLLSEFSHRSSIRKIDGYWFERLSRPNQLKHFNIRIKNYVVKISQLEDVFRITYLIADECMAASENHSLPMNIFHVSPT</sequence>
<evidence type="ECO:0000313" key="2">
    <source>
        <dbReference type="Proteomes" id="UP000230233"/>
    </source>
</evidence>